<protein>
    <submittedName>
        <fullName evidence="1">Uncharacterized protein</fullName>
    </submittedName>
</protein>
<dbReference type="RefSeq" id="WP_137002837.1">
    <property type="nucleotide sequence ID" value="NZ_CP039922.1"/>
</dbReference>
<proteinExistence type="predicted"/>
<dbReference type="AlphaFoldDB" id="A0A4D7YQE3"/>
<reference evidence="1 2" key="1">
    <citation type="submission" date="2019-04" db="EMBL/GenBank/DDBJ databases">
        <title>Complete genome sequence of Agrobacterium tumefaciens CFBP7129.</title>
        <authorList>
            <person name="Haryono M."/>
            <person name="Lin Y.-C."/>
            <person name="Lai E.-M."/>
            <person name="Kuo C.-H."/>
        </authorList>
    </citation>
    <scope>NUCLEOTIDE SEQUENCE [LARGE SCALE GENOMIC DNA]</scope>
    <source>
        <strain evidence="1 2">CFBP7129</strain>
    </source>
</reference>
<evidence type="ECO:0000313" key="1">
    <source>
        <dbReference type="EMBL" id="QCL92840.1"/>
    </source>
</evidence>
<dbReference type="EMBL" id="CP039922">
    <property type="protein sequence ID" value="QCL92840.1"/>
    <property type="molecule type" value="Genomic_DNA"/>
</dbReference>
<sequence>MPKSQSIKAPSRASLETFIAKVLEPVTEAELTDYEYNRLAREARKTVWDAAERKAEYYEAFRNAALRVESGQNKGQHFKYGEVVPTWGELTELHRVAFAEQLVTPSAHKLAIEWKKAQSKLLGYVRGLVTPEQLAASIADDEDFLARHPVRRERAAQ</sequence>
<dbReference type="Proteomes" id="UP000298649">
    <property type="component" value="Chromosome circular"/>
</dbReference>
<accession>A0A4D7YQE3</accession>
<name>A0A4D7YQE3_AGRTU</name>
<gene>
    <name evidence="1" type="ORF">CFBP7129_00490</name>
</gene>
<evidence type="ECO:0000313" key="2">
    <source>
        <dbReference type="Proteomes" id="UP000298649"/>
    </source>
</evidence>
<organism evidence="1 2">
    <name type="scientific">Agrobacterium tumefaciens</name>
    <dbReference type="NCBI Taxonomy" id="358"/>
    <lineage>
        <taxon>Bacteria</taxon>
        <taxon>Pseudomonadati</taxon>
        <taxon>Pseudomonadota</taxon>
        <taxon>Alphaproteobacteria</taxon>
        <taxon>Hyphomicrobiales</taxon>
        <taxon>Rhizobiaceae</taxon>
        <taxon>Rhizobium/Agrobacterium group</taxon>
        <taxon>Agrobacterium</taxon>
        <taxon>Agrobacterium tumefaciens complex</taxon>
    </lineage>
</organism>